<feature type="region of interest" description="Disordered" evidence="1">
    <location>
        <begin position="167"/>
        <end position="192"/>
    </location>
</feature>
<sequence length="192" mass="20011">MGDEPAGAEAQLTAEAGRLVADSGPPSARPLTTTRHRAFMRATYGCETVTATQCRRTPAGLLPRPAHGLVRGRLFGRPAPRAAWGRALAVFDLVRLAGQTRKLEVLALGGAASDPARTGTAYLHRDALHDVNFLSVVNGSPVTAEAEWAARRRADAGFVAVAPYADGGPARTSSTRPRAAGATPITPRTVPG</sequence>
<name>A0ABN4VHE6_9ACTN</name>
<dbReference type="EMBL" id="CP015588">
    <property type="protein sequence ID" value="APY85233.1"/>
    <property type="molecule type" value="Genomic_DNA"/>
</dbReference>
<organism evidence="2 3">
    <name type="scientific">Streptomyces alfalfae</name>
    <dbReference type="NCBI Taxonomy" id="1642299"/>
    <lineage>
        <taxon>Bacteria</taxon>
        <taxon>Bacillati</taxon>
        <taxon>Actinomycetota</taxon>
        <taxon>Actinomycetes</taxon>
        <taxon>Kitasatosporales</taxon>
        <taxon>Streptomycetaceae</taxon>
        <taxon>Streptomyces</taxon>
    </lineage>
</organism>
<proteinExistence type="predicted"/>
<evidence type="ECO:0000313" key="3">
    <source>
        <dbReference type="Proteomes" id="UP000187191"/>
    </source>
</evidence>
<gene>
    <name evidence="2" type="ORF">A7J05_05375</name>
</gene>
<keyword evidence="3" id="KW-1185">Reference proteome</keyword>
<evidence type="ECO:0000313" key="2">
    <source>
        <dbReference type="EMBL" id="APY85233.1"/>
    </source>
</evidence>
<accession>A0ABN4VHE6</accession>
<evidence type="ECO:0000256" key="1">
    <source>
        <dbReference type="SAM" id="MobiDB-lite"/>
    </source>
</evidence>
<reference evidence="2 3" key="1">
    <citation type="submission" date="2016-05" db="EMBL/GenBank/DDBJ databases">
        <authorList>
            <person name="Gu J."/>
        </authorList>
    </citation>
    <scope>NUCLEOTIDE SEQUENCE [LARGE SCALE GENOMIC DNA]</scope>
    <source>
        <strain evidence="2 3">ACCC40021</strain>
    </source>
</reference>
<dbReference type="Proteomes" id="UP000187191">
    <property type="component" value="Chromosome"/>
</dbReference>
<dbReference type="Gene3D" id="3.40.462.20">
    <property type="match status" value="1"/>
</dbReference>
<protein>
    <submittedName>
        <fullName evidence="2">Uncharacterized protein</fullName>
    </submittedName>
</protein>